<evidence type="ECO:0000256" key="1">
    <source>
        <dbReference type="ARBA" id="ARBA00009776"/>
    </source>
</evidence>
<comment type="catalytic activity">
    <reaction evidence="9 11">
        <text>dTMP + ATP = dTDP + ADP</text>
        <dbReference type="Rhea" id="RHEA:13517"/>
        <dbReference type="ChEBI" id="CHEBI:30616"/>
        <dbReference type="ChEBI" id="CHEBI:58369"/>
        <dbReference type="ChEBI" id="CHEBI:63528"/>
        <dbReference type="ChEBI" id="CHEBI:456216"/>
        <dbReference type="EC" id="2.7.4.9"/>
    </reaction>
</comment>
<evidence type="ECO:0000259" key="13">
    <source>
        <dbReference type="Pfam" id="PF02223"/>
    </source>
</evidence>
<name>A0A523TJF8_UNCAE</name>
<evidence type="ECO:0000256" key="5">
    <source>
        <dbReference type="ARBA" id="ARBA00022727"/>
    </source>
</evidence>
<dbReference type="GO" id="GO:0006233">
    <property type="term" value="P:dTDP biosynthetic process"/>
    <property type="evidence" value="ECO:0007669"/>
    <property type="project" value="InterPro"/>
</dbReference>
<comment type="caution">
    <text evidence="14">The sequence shown here is derived from an EMBL/GenBank/DDBJ whole genome shotgun (WGS) entry which is preliminary data.</text>
</comment>
<dbReference type="PANTHER" id="PTHR10344:SF4">
    <property type="entry name" value="UMP-CMP KINASE 2, MITOCHONDRIAL"/>
    <property type="match status" value="1"/>
</dbReference>
<reference evidence="14 15" key="1">
    <citation type="submission" date="2019-03" db="EMBL/GenBank/DDBJ databases">
        <title>Metabolic potential of uncultured bacteria and archaea associated with petroleum seepage in deep-sea sediments.</title>
        <authorList>
            <person name="Dong X."/>
            <person name="Hubert C."/>
        </authorList>
    </citation>
    <scope>NUCLEOTIDE SEQUENCE [LARGE SCALE GENOMIC DNA]</scope>
    <source>
        <strain evidence="14">E44_bin3</strain>
    </source>
</reference>
<dbReference type="GO" id="GO:0006227">
    <property type="term" value="P:dUDP biosynthetic process"/>
    <property type="evidence" value="ECO:0007669"/>
    <property type="project" value="TreeGrafter"/>
</dbReference>
<comment type="function">
    <text evidence="10 11">Phosphorylation of dTMP to form dTDP in both de novo and salvage pathways of dTTP synthesis.</text>
</comment>
<dbReference type="GO" id="GO:0005524">
    <property type="term" value="F:ATP binding"/>
    <property type="evidence" value="ECO:0007669"/>
    <property type="project" value="UniProtKB-UniRule"/>
</dbReference>
<evidence type="ECO:0000256" key="10">
    <source>
        <dbReference type="ARBA" id="ARBA00057735"/>
    </source>
</evidence>
<protein>
    <recommendedName>
        <fullName evidence="3 11">Thymidylate kinase</fullName>
        <ecNumber evidence="2 11">2.7.4.9</ecNumber>
    </recommendedName>
    <alternativeName>
        <fullName evidence="11">dTMP kinase</fullName>
    </alternativeName>
</protein>
<dbReference type="GO" id="GO:0006235">
    <property type="term" value="P:dTTP biosynthetic process"/>
    <property type="evidence" value="ECO:0007669"/>
    <property type="project" value="UniProtKB-UniRule"/>
</dbReference>
<evidence type="ECO:0000256" key="4">
    <source>
        <dbReference type="ARBA" id="ARBA00022679"/>
    </source>
</evidence>
<comment type="similarity">
    <text evidence="1 11">Belongs to the thymidylate kinase family.</text>
</comment>
<keyword evidence="7 11" id="KW-0418">Kinase</keyword>
<dbReference type="GO" id="GO:0005829">
    <property type="term" value="C:cytosol"/>
    <property type="evidence" value="ECO:0007669"/>
    <property type="project" value="TreeGrafter"/>
</dbReference>
<evidence type="ECO:0000256" key="8">
    <source>
        <dbReference type="ARBA" id="ARBA00022840"/>
    </source>
</evidence>
<dbReference type="AlphaFoldDB" id="A0A523TJF8"/>
<evidence type="ECO:0000313" key="14">
    <source>
        <dbReference type="EMBL" id="TET30458.1"/>
    </source>
</evidence>
<dbReference type="Gene3D" id="3.40.50.300">
    <property type="entry name" value="P-loop containing nucleotide triphosphate hydrolases"/>
    <property type="match status" value="1"/>
</dbReference>
<evidence type="ECO:0000256" key="2">
    <source>
        <dbReference type="ARBA" id="ARBA00012980"/>
    </source>
</evidence>
<dbReference type="GO" id="GO:0004798">
    <property type="term" value="F:dTMP kinase activity"/>
    <property type="evidence" value="ECO:0007669"/>
    <property type="project" value="UniProtKB-UniRule"/>
</dbReference>
<dbReference type="Proteomes" id="UP000316517">
    <property type="component" value="Unassembled WGS sequence"/>
</dbReference>
<sequence length="227" mass="25663">MLFISFEGIDKSGKTTQTSLLAQYLKERGHRVLKTSEPGGTKLGIKAKEILLGPSHPKMSKISELLLYLADRAEHVEKIIKPALAQGKIVISDRFADATLAYQGYGRELKMEWIEELNRIVTQDILPDITFLLDINPSLARQRGEKKDRMEQEGQSFHQRVRQGYLELAKSHPERIKIVPGEEPPQSIHLTIREILSPYLASGEQKKNSPEKARLKRASIEGSEDVI</sequence>
<evidence type="ECO:0000256" key="6">
    <source>
        <dbReference type="ARBA" id="ARBA00022741"/>
    </source>
</evidence>
<feature type="compositionally biased region" description="Basic and acidic residues" evidence="12">
    <location>
        <begin position="204"/>
        <end position="213"/>
    </location>
</feature>
<dbReference type="InterPro" id="IPR027417">
    <property type="entry name" value="P-loop_NTPase"/>
</dbReference>
<dbReference type="InterPro" id="IPR039430">
    <property type="entry name" value="Thymidylate_kin-like_dom"/>
</dbReference>
<keyword evidence="8 11" id="KW-0067">ATP-binding</keyword>
<dbReference type="InterPro" id="IPR018094">
    <property type="entry name" value="Thymidylate_kinase"/>
</dbReference>
<dbReference type="NCBIfam" id="TIGR00041">
    <property type="entry name" value="DTMP_kinase"/>
    <property type="match status" value="1"/>
</dbReference>
<organism evidence="14 15">
    <name type="scientific">Aerophobetes bacterium</name>
    <dbReference type="NCBI Taxonomy" id="2030807"/>
    <lineage>
        <taxon>Bacteria</taxon>
        <taxon>Candidatus Aerophobota</taxon>
    </lineage>
</organism>
<evidence type="ECO:0000256" key="7">
    <source>
        <dbReference type="ARBA" id="ARBA00022777"/>
    </source>
</evidence>
<proteinExistence type="inferred from homology"/>
<evidence type="ECO:0000256" key="3">
    <source>
        <dbReference type="ARBA" id="ARBA00017144"/>
    </source>
</evidence>
<gene>
    <name evidence="11 14" type="primary">tmk</name>
    <name evidence="14" type="ORF">E3J68_00665</name>
</gene>
<evidence type="ECO:0000256" key="11">
    <source>
        <dbReference type="HAMAP-Rule" id="MF_00165"/>
    </source>
</evidence>
<evidence type="ECO:0000256" key="9">
    <source>
        <dbReference type="ARBA" id="ARBA00048743"/>
    </source>
</evidence>
<evidence type="ECO:0000256" key="12">
    <source>
        <dbReference type="SAM" id="MobiDB-lite"/>
    </source>
</evidence>
<keyword evidence="5 11" id="KW-0545">Nucleotide biosynthesis</keyword>
<dbReference type="PANTHER" id="PTHR10344">
    <property type="entry name" value="THYMIDYLATE KINASE"/>
    <property type="match status" value="1"/>
</dbReference>
<dbReference type="SUPFAM" id="SSF52540">
    <property type="entry name" value="P-loop containing nucleoside triphosphate hydrolases"/>
    <property type="match status" value="1"/>
</dbReference>
<keyword evidence="4 11" id="KW-0808">Transferase</keyword>
<comment type="caution">
    <text evidence="11">Lacks conserved residue(s) required for the propagation of feature annotation.</text>
</comment>
<dbReference type="HAMAP" id="MF_00165">
    <property type="entry name" value="Thymidylate_kinase"/>
    <property type="match status" value="1"/>
</dbReference>
<dbReference type="CDD" id="cd01672">
    <property type="entry name" value="TMPK"/>
    <property type="match status" value="1"/>
</dbReference>
<feature type="domain" description="Thymidylate kinase-like" evidence="13">
    <location>
        <begin position="6"/>
        <end position="190"/>
    </location>
</feature>
<dbReference type="Pfam" id="PF02223">
    <property type="entry name" value="Thymidylate_kin"/>
    <property type="match status" value="1"/>
</dbReference>
<feature type="region of interest" description="Disordered" evidence="12">
    <location>
        <begin position="201"/>
        <end position="227"/>
    </location>
</feature>
<dbReference type="EMBL" id="SOJT01000037">
    <property type="protein sequence ID" value="TET30458.1"/>
    <property type="molecule type" value="Genomic_DNA"/>
</dbReference>
<keyword evidence="6 11" id="KW-0547">Nucleotide-binding</keyword>
<evidence type="ECO:0000313" key="15">
    <source>
        <dbReference type="Proteomes" id="UP000316517"/>
    </source>
</evidence>
<dbReference type="EC" id="2.7.4.9" evidence="2 11"/>
<dbReference type="FunFam" id="3.40.50.300:FF:000225">
    <property type="entry name" value="Thymidylate kinase"/>
    <property type="match status" value="1"/>
</dbReference>
<accession>A0A523TJF8</accession>